<accession>A0A6S7J945</accession>
<dbReference type="AlphaFoldDB" id="A0A6S7J945"/>
<reference evidence="1" key="1">
    <citation type="submission" date="2020-04" db="EMBL/GenBank/DDBJ databases">
        <authorList>
            <person name="Alioto T."/>
            <person name="Alioto T."/>
            <person name="Gomez Garrido J."/>
        </authorList>
    </citation>
    <scope>NUCLEOTIDE SEQUENCE</scope>
    <source>
        <strain evidence="1">A484AB</strain>
    </source>
</reference>
<dbReference type="OrthoDB" id="3261222at2759"/>
<organism evidence="1 2">
    <name type="scientific">Paramuricea clavata</name>
    <name type="common">Red gorgonian</name>
    <name type="synonym">Violescent sea-whip</name>
    <dbReference type="NCBI Taxonomy" id="317549"/>
    <lineage>
        <taxon>Eukaryota</taxon>
        <taxon>Metazoa</taxon>
        <taxon>Cnidaria</taxon>
        <taxon>Anthozoa</taxon>
        <taxon>Octocorallia</taxon>
        <taxon>Malacalcyonacea</taxon>
        <taxon>Plexauridae</taxon>
        <taxon>Paramuricea</taxon>
    </lineage>
</organism>
<sequence>RQPFDTLDHDILLARLESYFGFSDTVIKWFKSYLTGRSQSVVIGDVVSTLRHLEYGVPQGSVLGPLLFTLYIAPLEDVISKYDLDFMFYADDSDLYVAINPNNPLTSYETLNDCINDVILWNTRNMLLCNPGKTEVLHLSSRFKKHQNLQENLSFANTTVQVSDKVVNLGIVLDKNMTLSSHINEMCKKAILNIKSIGRIRKYLSKEDLKRLVNALVISRLDYANSILYGLPKYELDKLQRVQNAAARLITGKKKSDHITPVLKELHWLPIKYRINFKIILLVYKSLHNLAPDYLQKIIEERCPTRTLRSSRCSLLSTPKIYTTTYGKRAFSHVAPELWNSLPEYIKSAESILEFKSFLKTHLFKETFLS</sequence>
<evidence type="ECO:0000313" key="1">
    <source>
        <dbReference type="EMBL" id="CAB4013671.1"/>
    </source>
</evidence>
<proteinExistence type="predicted"/>
<dbReference type="InterPro" id="IPR000477">
    <property type="entry name" value="RT_dom"/>
</dbReference>
<protein>
    <submittedName>
        <fullName evidence="1">Uncharacterized protein</fullName>
    </submittedName>
</protein>
<dbReference type="InterPro" id="IPR043502">
    <property type="entry name" value="DNA/RNA_pol_sf"/>
</dbReference>
<name>A0A6S7J945_PARCT</name>
<comment type="caution">
    <text evidence="1">The sequence shown here is derived from an EMBL/GenBank/DDBJ whole genome shotgun (WGS) entry which is preliminary data.</text>
</comment>
<keyword evidence="2" id="KW-1185">Reference proteome</keyword>
<dbReference type="PROSITE" id="PS50878">
    <property type="entry name" value="RT_POL"/>
    <property type="match status" value="1"/>
</dbReference>
<feature type="non-terminal residue" evidence="1">
    <location>
        <position position="370"/>
    </location>
</feature>
<dbReference type="PANTHER" id="PTHR33332">
    <property type="entry name" value="REVERSE TRANSCRIPTASE DOMAIN-CONTAINING PROTEIN"/>
    <property type="match status" value="1"/>
</dbReference>
<evidence type="ECO:0000313" key="2">
    <source>
        <dbReference type="Proteomes" id="UP001152795"/>
    </source>
</evidence>
<dbReference type="Proteomes" id="UP001152795">
    <property type="component" value="Unassembled WGS sequence"/>
</dbReference>
<gene>
    <name evidence="1" type="ORF">PACLA_8A040709</name>
</gene>
<dbReference type="Pfam" id="PF00078">
    <property type="entry name" value="RVT_1"/>
    <property type="match status" value="1"/>
</dbReference>
<feature type="non-terminal residue" evidence="1">
    <location>
        <position position="1"/>
    </location>
</feature>
<dbReference type="SUPFAM" id="SSF56672">
    <property type="entry name" value="DNA/RNA polymerases"/>
    <property type="match status" value="1"/>
</dbReference>
<dbReference type="EMBL" id="CACRXK020007978">
    <property type="protein sequence ID" value="CAB4013671.1"/>
    <property type="molecule type" value="Genomic_DNA"/>
</dbReference>